<sequence>MGRTSTPNHLLRALLDEAQWNGATLAQRAAEVAAEQGITLLFDRKSVSFWLSGRKPRSPAPAIVAEALSRGLGRSVTEAATGLTRDVPTAAPKQEDGTDDAAAALDLLGRAQRRPWTPGVGTYSLTRLEIPGWDQTAGAARVARPPRSEAPVTVEQVAAVEQMARLFSDHERTFGGGQARKPLAAYLAHVVAPLLHCSAPSALRRRLYRVATRLAYLCAFMCFDDNEHALAQHYYRVALRLACEGADPASYAVTLRALSVQARSLGHHGHALRLAETAEATGYRRATPTRHAFLLGQLAVAAAADSDRTAALSALSRAERLMQRATSQVSAELIGGYHLASLAHQQATVRHLLGDTKGAIASLQTSLRHRPAAECRSRAVVTAQLAELQLRSGHLDQAVHSWQSFLDDFPHLRSGRVTAARRTMRAHLRPYAANAGVRHLLARPEAR</sequence>
<evidence type="ECO:0008006" key="3">
    <source>
        <dbReference type="Google" id="ProtNLM"/>
    </source>
</evidence>
<dbReference type="RefSeq" id="WP_344331483.1">
    <property type="nucleotide sequence ID" value="NZ_BAAAKJ010000099.1"/>
</dbReference>
<accession>A0ABN1XV40</accession>
<dbReference type="InterPro" id="IPR011990">
    <property type="entry name" value="TPR-like_helical_dom_sf"/>
</dbReference>
<dbReference type="SUPFAM" id="SSF48452">
    <property type="entry name" value="TPR-like"/>
    <property type="match status" value="1"/>
</dbReference>
<keyword evidence="2" id="KW-1185">Reference proteome</keyword>
<evidence type="ECO:0000313" key="1">
    <source>
        <dbReference type="EMBL" id="GAA1390572.1"/>
    </source>
</evidence>
<comment type="caution">
    <text evidence="1">The sequence shown here is derived from an EMBL/GenBank/DDBJ whole genome shotgun (WGS) entry which is preliminary data.</text>
</comment>
<dbReference type="EMBL" id="BAAAKJ010000099">
    <property type="protein sequence ID" value="GAA1390572.1"/>
    <property type="molecule type" value="Genomic_DNA"/>
</dbReference>
<dbReference type="Proteomes" id="UP001499863">
    <property type="component" value="Unassembled WGS sequence"/>
</dbReference>
<proteinExistence type="predicted"/>
<dbReference type="Gene3D" id="1.25.40.10">
    <property type="entry name" value="Tetratricopeptide repeat domain"/>
    <property type="match status" value="1"/>
</dbReference>
<name>A0ABN1XV40_9ACTN</name>
<reference evidence="1 2" key="1">
    <citation type="journal article" date="2019" name="Int. J. Syst. Evol. Microbiol.">
        <title>The Global Catalogue of Microorganisms (GCM) 10K type strain sequencing project: providing services to taxonomists for standard genome sequencing and annotation.</title>
        <authorList>
            <consortium name="The Broad Institute Genomics Platform"/>
            <consortium name="The Broad Institute Genome Sequencing Center for Infectious Disease"/>
            <person name="Wu L."/>
            <person name="Ma J."/>
        </authorList>
    </citation>
    <scope>NUCLEOTIDE SEQUENCE [LARGE SCALE GENOMIC DNA]</scope>
    <source>
        <strain evidence="1 2">JCM 12393</strain>
    </source>
</reference>
<gene>
    <name evidence="1" type="ORF">GCM10009639_19460</name>
</gene>
<protein>
    <recommendedName>
        <fullName evidence="3">Transcriptional regulator</fullName>
    </recommendedName>
</protein>
<organism evidence="1 2">
    <name type="scientific">Kitasatospora putterlickiae</name>
    <dbReference type="NCBI Taxonomy" id="221725"/>
    <lineage>
        <taxon>Bacteria</taxon>
        <taxon>Bacillati</taxon>
        <taxon>Actinomycetota</taxon>
        <taxon>Actinomycetes</taxon>
        <taxon>Kitasatosporales</taxon>
        <taxon>Streptomycetaceae</taxon>
        <taxon>Kitasatospora</taxon>
    </lineage>
</organism>
<evidence type="ECO:0000313" key="2">
    <source>
        <dbReference type="Proteomes" id="UP001499863"/>
    </source>
</evidence>